<evidence type="ECO:0000313" key="2">
    <source>
        <dbReference type="EMBL" id="JAA60644.1"/>
    </source>
</evidence>
<reference evidence="2" key="1">
    <citation type="submission" date="2012-11" db="EMBL/GenBank/DDBJ databases">
        <authorList>
            <person name="Lucero-Rivera Y.E."/>
            <person name="Tovar-Ramirez D."/>
        </authorList>
    </citation>
    <scope>NUCLEOTIDE SEQUENCE</scope>
    <source>
        <tissue evidence="2">Salivary gland</tissue>
    </source>
</reference>
<evidence type="ECO:0000256" key="1">
    <source>
        <dbReference type="SAM" id="SignalP"/>
    </source>
</evidence>
<dbReference type="SUPFAM" id="SSF50814">
    <property type="entry name" value="Lipocalins"/>
    <property type="match status" value="1"/>
</dbReference>
<proteinExistence type="evidence at transcript level"/>
<name>L7MBW1_RHIPC</name>
<dbReference type="Gene3D" id="2.40.128.20">
    <property type="match status" value="1"/>
</dbReference>
<dbReference type="AlphaFoldDB" id="L7MBW1"/>
<dbReference type="InterPro" id="IPR012674">
    <property type="entry name" value="Calycin"/>
</dbReference>
<reference evidence="2" key="2">
    <citation type="journal article" date="2015" name="J. Proteomics">
        <title>Sexual differences in the sialomes of the zebra tick, Rhipicephalus pulchellus.</title>
        <authorList>
            <person name="Tan A.W."/>
            <person name="Francischetti I.M."/>
            <person name="Slovak M."/>
            <person name="Kini R.M."/>
            <person name="Ribeiro J.M."/>
        </authorList>
    </citation>
    <scope>NUCLEOTIDE SEQUENCE</scope>
    <source>
        <tissue evidence="2">Salivary gland</tissue>
    </source>
</reference>
<protein>
    <submittedName>
        <fullName evidence="2">Putative secreted peptide</fullName>
    </submittedName>
</protein>
<organism evidence="2">
    <name type="scientific">Rhipicephalus pulchellus</name>
    <name type="common">Yellow backed tick</name>
    <name type="synonym">Dermacentor pulchellus</name>
    <dbReference type="NCBI Taxonomy" id="72859"/>
    <lineage>
        <taxon>Eukaryota</taxon>
        <taxon>Metazoa</taxon>
        <taxon>Ecdysozoa</taxon>
        <taxon>Arthropoda</taxon>
        <taxon>Chelicerata</taxon>
        <taxon>Arachnida</taxon>
        <taxon>Acari</taxon>
        <taxon>Parasitiformes</taxon>
        <taxon>Ixodida</taxon>
        <taxon>Ixodoidea</taxon>
        <taxon>Ixodidae</taxon>
        <taxon>Rhipicephalinae</taxon>
        <taxon>Rhipicephalus</taxon>
        <taxon>Rhipicephalus</taxon>
    </lineage>
</organism>
<sequence length="206" mass="23081">MVTKLLFCFGIILLIYPAFCFGTSIRGPVIVQENSEIERNVRAMLGSPMPLVLLWGNDFPTSLHKNKDCWVSTHGGPAPNSDFDRYLLAGSSENPPTKPGYRHRGPEHRMYIQVRQTWNVVLDVDISDGTPEGQRIKGQYTVLYADQTCFVLQLPKPQGKLECVAWVRADAVHFLHNRCKQAFATKCPACQSKSKEEAQVASRASD</sequence>
<feature type="chain" id="PRO_5003982020" evidence="1">
    <location>
        <begin position="23"/>
        <end position="206"/>
    </location>
</feature>
<feature type="signal peptide" evidence="1">
    <location>
        <begin position="1"/>
        <end position="22"/>
    </location>
</feature>
<keyword evidence="1" id="KW-0732">Signal</keyword>
<dbReference type="EMBL" id="GACK01004390">
    <property type="protein sequence ID" value="JAA60644.1"/>
    <property type="molecule type" value="mRNA"/>
</dbReference>
<accession>L7MBW1</accession>